<feature type="transmembrane region" description="Helical" evidence="1">
    <location>
        <begin position="20"/>
        <end position="42"/>
    </location>
</feature>
<reference evidence="2 3" key="1">
    <citation type="submission" date="2023-08" db="EMBL/GenBank/DDBJ databases">
        <title>Rhodoferax potami sp. nov. and Rhodoferax mekongensis sp. nov., isolated from the Mekong River in Thailand.</title>
        <authorList>
            <person name="Kitikhun S."/>
            <person name="Charoenyingcharoen P."/>
            <person name="Siriarchawattana P."/>
            <person name="Likhitrattanapisal S."/>
            <person name="Nilsakha T."/>
            <person name="Chanpet A."/>
            <person name="Rattanawaree P."/>
            <person name="Ingsriswang S."/>
        </authorList>
    </citation>
    <scope>NUCLEOTIDE SEQUENCE [LARGE SCALE GENOMIC DNA]</scope>
    <source>
        <strain evidence="2 3">TBRC 17660</strain>
    </source>
</reference>
<organism evidence="2 3">
    <name type="scientific">Rhodoferax potami</name>
    <dbReference type="NCBI Taxonomy" id="3068338"/>
    <lineage>
        <taxon>Bacteria</taxon>
        <taxon>Pseudomonadati</taxon>
        <taxon>Pseudomonadota</taxon>
        <taxon>Betaproteobacteria</taxon>
        <taxon>Burkholderiales</taxon>
        <taxon>Comamonadaceae</taxon>
        <taxon>Rhodoferax</taxon>
    </lineage>
</organism>
<evidence type="ECO:0000313" key="3">
    <source>
        <dbReference type="Proteomes" id="UP001321700"/>
    </source>
</evidence>
<evidence type="ECO:0000313" key="2">
    <source>
        <dbReference type="EMBL" id="MDT7520280.1"/>
    </source>
</evidence>
<evidence type="ECO:0000256" key="1">
    <source>
        <dbReference type="SAM" id="Phobius"/>
    </source>
</evidence>
<comment type="caution">
    <text evidence="2">The sequence shown here is derived from an EMBL/GenBank/DDBJ whole genome shotgun (WGS) entry which is preliminary data.</text>
</comment>
<dbReference type="RefSeq" id="WP_313875890.1">
    <property type="nucleotide sequence ID" value="NZ_JAVBIK010000001.1"/>
</dbReference>
<dbReference type="Proteomes" id="UP001321700">
    <property type="component" value="Unassembled WGS sequence"/>
</dbReference>
<keyword evidence="1" id="KW-1133">Transmembrane helix</keyword>
<dbReference type="EMBL" id="JAVBIK010000001">
    <property type="protein sequence ID" value="MDT7520280.1"/>
    <property type="molecule type" value="Genomic_DNA"/>
</dbReference>
<protein>
    <submittedName>
        <fullName evidence="2">FixH family protein</fullName>
    </submittedName>
</protein>
<keyword evidence="1" id="KW-0812">Transmembrane</keyword>
<keyword evidence="1" id="KW-0472">Membrane</keyword>
<proteinExistence type="predicted"/>
<gene>
    <name evidence="2" type="ORF">RAE19_16465</name>
</gene>
<sequence length="93" mass="9911">MTNPSSSSTPAAPWWKFGHVWLVVSGPLIVVVASFLTFYLAARGMDPVVDENYYQTGLDINKTLATQPESLAPAMQARNHAATGIVPAAAPAR</sequence>
<dbReference type="InterPro" id="IPR008620">
    <property type="entry name" value="FixH"/>
</dbReference>
<accession>A0ABU3KRH8</accession>
<name>A0ABU3KRH8_9BURK</name>
<dbReference type="Pfam" id="PF05751">
    <property type="entry name" value="FixH"/>
    <property type="match status" value="1"/>
</dbReference>
<keyword evidence="3" id="KW-1185">Reference proteome</keyword>